<reference evidence="2" key="1">
    <citation type="submission" date="2024-02" db="EMBL/GenBank/DDBJ databases">
        <authorList>
            <consortium name="ELIXIR-Norway"/>
            <consortium name="Elixir Norway"/>
        </authorList>
    </citation>
    <scope>NUCLEOTIDE SEQUENCE</scope>
</reference>
<feature type="region of interest" description="Disordered" evidence="1">
    <location>
        <begin position="213"/>
        <end position="237"/>
    </location>
</feature>
<feature type="region of interest" description="Disordered" evidence="1">
    <location>
        <begin position="631"/>
        <end position="659"/>
    </location>
</feature>
<feature type="region of interest" description="Disordered" evidence="1">
    <location>
        <begin position="373"/>
        <end position="403"/>
    </location>
</feature>
<feature type="region of interest" description="Disordered" evidence="1">
    <location>
        <begin position="529"/>
        <end position="587"/>
    </location>
</feature>
<gene>
    <name evidence="2" type="ORF">CSSPJE1EN1_LOCUS19851</name>
</gene>
<feature type="region of interest" description="Disordered" evidence="1">
    <location>
        <begin position="50"/>
        <end position="89"/>
    </location>
</feature>
<accession>A0ABP0X5J2</accession>
<proteinExistence type="predicted"/>
<dbReference type="Proteomes" id="UP001497444">
    <property type="component" value="Chromosome 6"/>
</dbReference>
<keyword evidence="3" id="KW-1185">Reference proteome</keyword>
<dbReference type="EMBL" id="OZ020101">
    <property type="protein sequence ID" value="CAK9274373.1"/>
    <property type="molecule type" value="Genomic_DNA"/>
</dbReference>
<feature type="compositionally biased region" description="Polar residues" evidence="1">
    <location>
        <begin position="80"/>
        <end position="89"/>
    </location>
</feature>
<protein>
    <submittedName>
        <fullName evidence="2">Uncharacterized protein</fullName>
    </submittedName>
</protein>
<feature type="compositionally biased region" description="Low complexity" evidence="1">
    <location>
        <begin position="419"/>
        <end position="440"/>
    </location>
</feature>
<feature type="region of interest" description="Disordered" evidence="1">
    <location>
        <begin position="329"/>
        <end position="350"/>
    </location>
</feature>
<feature type="compositionally biased region" description="Low complexity" evidence="1">
    <location>
        <begin position="53"/>
        <end position="79"/>
    </location>
</feature>
<sequence>MGPLPWVVSSWKEGRKLWKFAIEGGALSTCFVDPGVGMLRMTKVFDGSRRAANESSSSSSSSSSSNSNSNSSSATSSRRPQQQLEESLHMSETCTKAAAWAVFQHHGGGGGGAAAAAAAATNYSYRQCYGIAVRRATRFKIEAQMKNGGGGGGHHHHHHAAMPASSTTVCNSDGVFMNKLHQWDAGSTLFDSYELDALSKQFDRAFQLLPSSSSSSSSSYSPEQQQQHHHHPPGAAARLQASIDESHLALDTTRITSPFSPQQWHQDERVLLPAASESSWNNMQLDCVEEEFYTRRETLQQQQQQQHRFFFQPCGATAAIVQPPAAAAAHYTTSDGENNTAEEESTTFEEPVQLETSLKLGQKLHGPFQFAIHTPNPLNLSQRNARSSMDKASHDTDHGARRQSFQEKLRSFFHKARISPQSESSSPGAPSSSHHSISGSSRDHSMNRPPRGGRKLSYTATTAAGPQEDSLLSNHDGWSYVDDQTHAWSDELLLKPPPVVVVVAAKHRKSGSFSLRSVTKALQNSLPHLVISESQRQRSQSTSDIHQQLQRQQELQQQHHHVYNHHHHHHHHVVIEQQQKQQQQQAEDYELTLQDIDRRVPRKSIEEKTRRISFEDAAGNNNFNKVHRNSLEEEKREQHSMTNSSASESNQVHHHNIFA</sequence>
<feature type="compositionally biased region" description="Polar residues" evidence="1">
    <location>
        <begin position="376"/>
        <end position="387"/>
    </location>
</feature>
<dbReference type="PANTHER" id="PTHR14312:SF1">
    <property type="entry name" value="BASIC-LEUCINE ZIPPER TRANSCRIPTION FACTOR A"/>
    <property type="match status" value="1"/>
</dbReference>
<dbReference type="PANTHER" id="PTHR14312">
    <property type="entry name" value="CREB/ATF BZIP TRANSCRIPTION FACTOR"/>
    <property type="match status" value="1"/>
</dbReference>
<evidence type="ECO:0000313" key="3">
    <source>
        <dbReference type="Proteomes" id="UP001497444"/>
    </source>
</evidence>
<feature type="compositionally biased region" description="Low complexity" evidence="1">
    <location>
        <begin position="575"/>
        <end position="585"/>
    </location>
</feature>
<name>A0ABP0X5J2_9BRYO</name>
<feature type="compositionally biased region" description="Low complexity" evidence="1">
    <location>
        <begin position="213"/>
        <end position="225"/>
    </location>
</feature>
<feature type="compositionally biased region" description="Low complexity" evidence="1">
    <location>
        <begin position="537"/>
        <end position="556"/>
    </location>
</feature>
<evidence type="ECO:0000313" key="2">
    <source>
        <dbReference type="EMBL" id="CAK9274373.1"/>
    </source>
</evidence>
<evidence type="ECO:0000256" key="1">
    <source>
        <dbReference type="SAM" id="MobiDB-lite"/>
    </source>
</evidence>
<feature type="compositionally biased region" description="Basic residues" evidence="1">
    <location>
        <begin position="558"/>
        <end position="572"/>
    </location>
</feature>
<feature type="region of interest" description="Disordered" evidence="1">
    <location>
        <begin position="416"/>
        <end position="457"/>
    </location>
</feature>
<feature type="compositionally biased region" description="Polar residues" evidence="1">
    <location>
        <begin position="640"/>
        <end position="650"/>
    </location>
</feature>
<feature type="compositionally biased region" description="Basic and acidic residues" evidence="1">
    <location>
        <begin position="388"/>
        <end position="403"/>
    </location>
</feature>
<organism evidence="2 3">
    <name type="scientific">Sphagnum jensenii</name>
    <dbReference type="NCBI Taxonomy" id="128206"/>
    <lineage>
        <taxon>Eukaryota</taxon>
        <taxon>Viridiplantae</taxon>
        <taxon>Streptophyta</taxon>
        <taxon>Embryophyta</taxon>
        <taxon>Bryophyta</taxon>
        <taxon>Sphagnophytina</taxon>
        <taxon>Sphagnopsida</taxon>
        <taxon>Sphagnales</taxon>
        <taxon>Sphagnaceae</taxon>
        <taxon>Sphagnum</taxon>
    </lineage>
</organism>